<dbReference type="PANTHER" id="PTHR14209">
    <property type="entry name" value="ISOAMYL ACETATE-HYDROLYZING ESTERASE 1"/>
    <property type="match status" value="1"/>
</dbReference>
<name>G4ZQJ8_PHYSP</name>
<dbReference type="Pfam" id="PF13472">
    <property type="entry name" value="Lipase_GDSL_2"/>
    <property type="match status" value="1"/>
</dbReference>
<evidence type="ECO:0000313" key="3">
    <source>
        <dbReference type="Proteomes" id="UP000002640"/>
    </source>
</evidence>
<dbReference type="AlphaFoldDB" id="G4ZQJ8"/>
<dbReference type="CDD" id="cd01838">
    <property type="entry name" value="Isoamyl_acetate_hydrolase_like"/>
    <property type="match status" value="1"/>
</dbReference>
<dbReference type="Gene3D" id="3.40.50.1110">
    <property type="entry name" value="SGNH hydrolase"/>
    <property type="match status" value="1"/>
</dbReference>
<proteinExistence type="predicted"/>
<dbReference type="InterPro" id="IPR036514">
    <property type="entry name" value="SGNH_hydro_sf"/>
</dbReference>
<dbReference type="InParanoid" id="G4ZQJ8"/>
<dbReference type="KEGG" id="psoj:PHYSODRAFT_507200"/>
<organism evidence="2 3">
    <name type="scientific">Phytophthora sojae (strain P6497)</name>
    <name type="common">Soybean stem and root rot agent</name>
    <name type="synonym">Phytophthora megasperma f. sp. glycines</name>
    <dbReference type="NCBI Taxonomy" id="1094619"/>
    <lineage>
        <taxon>Eukaryota</taxon>
        <taxon>Sar</taxon>
        <taxon>Stramenopiles</taxon>
        <taxon>Oomycota</taxon>
        <taxon>Peronosporomycetes</taxon>
        <taxon>Peronosporales</taxon>
        <taxon>Peronosporaceae</taxon>
        <taxon>Phytophthora</taxon>
    </lineage>
</organism>
<dbReference type="STRING" id="1094619.G4ZQJ8"/>
<gene>
    <name evidence="2" type="ORF">PHYSODRAFT_507200</name>
</gene>
<dbReference type="EMBL" id="JH159155">
    <property type="protein sequence ID" value="EGZ15526.1"/>
    <property type="molecule type" value="Genomic_DNA"/>
</dbReference>
<dbReference type="GeneID" id="20658723"/>
<keyword evidence="3" id="KW-1185">Reference proteome</keyword>
<dbReference type="InterPro" id="IPR045136">
    <property type="entry name" value="Iah1-like"/>
</dbReference>
<dbReference type="SUPFAM" id="SSF52266">
    <property type="entry name" value="SGNH hydrolase"/>
    <property type="match status" value="1"/>
</dbReference>
<protein>
    <recommendedName>
        <fullName evidence="1">SGNH hydrolase-type esterase domain-containing protein</fullName>
    </recommendedName>
</protein>
<dbReference type="SMR" id="G4ZQJ8"/>
<dbReference type="InterPro" id="IPR013830">
    <property type="entry name" value="SGNH_hydro"/>
</dbReference>
<dbReference type="OMA" id="HWESLPN"/>
<dbReference type="PANTHER" id="PTHR14209:SF19">
    <property type="entry name" value="ISOAMYL ACETATE-HYDROLYZING ESTERASE 1 HOMOLOG"/>
    <property type="match status" value="1"/>
</dbReference>
<evidence type="ECO:0000259" key="1">
    <source>
        <dbReference type="Pfam" id="PF13472"/>
    </source>
</evidence>
<sequence length="255" mass="28024">MLPLRRLLLPTGGRYVSAVASTGSRASSSWTTLQRPKILLIGDSLTQEGTDPDLGGWVCQLQHRYTRSADVVVRGLYGYSTEIFVRHALPGLKRDLASWTDPPALVALWLGGNDSALPTGFEAALHVPIPKYRANLREIVQAIRAEAPETAILMVTPPALDFSNEAVGEYARACVEEAKAAGLPALDFHTIMNDLGEQERHACQYDGLHFNMKGHALVADTILATIEKEFPAVAKQLDAWEHPDYLELIDNKEEQ</sequence>
<feature type="domain" description="SGNH hydrolase-type esterase" evidence="1">
    <location>
        <begin position="40"/>
        <end position="217"/>
    </location>
</feature>
<evidence type="ECO:0000313" key="2">
    <source>
        <dbReference type="EMBL" id="EGZ15526.1"/>
    </source>
</evidence>
<dbReference type="Proteomes" id="UP000002640">
    <property type="component" value="Unassembled WGS sequence"/>
</dbReference>
<reference evidence="2 3" key="1">
    <citation type="journal article" date="2006" name="Science">
        <title>Phytophthora genome sequences uncover evolutionary origins and mechanisms of pathogenesis.</title>
        <authorList>
            <person name="Tyler B.M."/>
            <person name="Tripathy S."/>
            <person name="Zhang X."/>
            <person name="Dehal P."/>
            <person name="Jiang R.H."/>
            <person name="Aerts A."/>
            <person name="Arredondo F.D."/>
            <person name="Baxter L."/>
            <person name="Bensasson D."/>
            <person name="Beynon J.L."/>
            <person name="Chapman J."/>
            <person name="Damasceno C.M."/>
            <person name="Dorrance A.E."/>
            <person name="Dou D."/>
            <person name="Dickerman A.W."/>
            <person name="Dubchak I.L."/>
            <person name="Garbelotto M."/>
            <person name="Gijzen M."/>
            <person name="Gordon S.G."/>
            <person name="Govers F."/>
            <person name="Grunwald N.J."/>
            <person name="Huang W."/>
            <person name="Ivors K.L."/>
            <person name="Jones R.W."/>
            <person name="Kamoun S."/>
            <person name="Krampis K."/>
            <person name="Lamour K.H."/>
            <person name="Lee M.K."/>
            <person name="McDonald W.H."/>
            <person name="Medina M."/>
            <person name="Meijer H.J."/>
            <person name="Nordberg E.K."/>
            <person name="Maclean D.J."/>
            <person name="Ospina-Giraldo M.D."/>
            <person name="Morris P.F."/>
            <person name="Phuntumart V."/>
            <person name="Putnam N.H."/>
            <person name="Rash S."/>
            <person name="Rose J.K."/>
            <person name="Sakihama Y."/>
            <person name="Salamov A.A."/>
            <person name="Savidor A."/>
            <person name="Scheuring C.F."/>
            <person name="Smith B.M."/>
            <person name="Sobral B.W."/>
            <person name="Terry A."/>
            <person name="Torto-Alalibo T.A."/>
            <person name="Win J."/>
            <person name="Xu Z."/>
            <person name="Zhang H."/>
            <person name="Grigoriev I.V."/>
            <person name="Rokhsar D.S."/>
            <person name="Boore J.L."/>
        </authorList>
    </citation>
    <scope>NUCLEOTIDE SEQUENCE [LARGE SCALE GENOMIC DNA]</scope>
    <source>
        <strain evidence="2 3">P6497</strain>
    </source>
</reference>
<accession>G4ZQJ8</accession>
<dbReference type="RefSeq" id="XP_009529275.1">
    <property type="nucleotide sequence ID" value="XM_009530980.1"/>
</dbReference>